<feature type="transmembrane region" description="Helical" evidence="1">
    <location>
        <begin position="158"/>
        <end position="183"/>
    </location>
</feature>
<evidence type="ECO:0000313" key="3">
    <source>
        <dbReference type="Proteomes" id="UP001597561"/>
    </source>
</evidence>
<feature type="transmembrane region" description="Helical" evidence="1">
    <location>
        <begin position="77"/>
        <end position="98"/>
    </location>
</feature>
<feature type="transmembrane region" description="Helical" evidence="1">
    <location>
        <begin position="21"/>
        <end position="40"/>
    </location>
</feature>
<evidence type="ECO:0000256" key="1">
    <source>
        <dbReference type="SAM" id="Phobius"/>
    </source>
</evidence>
<feature type="transmembrane region" description="Helical" evidence="1">
    <location>
        <begin position="105"/>
        <end position="127"/>
    </location>
</feature>
<keyword evidence="1" id="KW-0812">Transmembrane</keyword>
<evidence type="ECO:0000313" key="2">
    <source>
        <dbReference type="EMBL" id="MFD2910411.1"/>
    </source>
</evidence>
<dbReference type="InterPro" id="IPR025686">
    <property type="entry name" value="Glucos_trans_II"/>
</dbReference>
<feature type="transmembrane region" description="Helical" evidence="1">
    <location>
        <begin position="272"/>
        <end position="292"/>
    </location>
</feature>
<keyword evidence="1" id="KW-0472">Membrane</keyword>
<dbReference type="EMBL" id="JBHUPG010000001">
    <property type="protein sequence ID" value="MFD2910411.1"/>
    <property type="molecule type" value="Genomic_DNA"/>
</dbReference>
<sequence>MPEDLFKWVKSKMKREWKTSFIAALIIGFLTHMFVMTNTLPNHDGLINVYNTQEKYVSGRFFLSPLAGISSYFDLPWLNGALSMLYLALTALFVTMLLDIKKTLSVILTAGMIVTFPTVTATLSYMFTADGYMLANLLTVISLVIAKKWRFGFIPASLLFYISVGTYQANLTILLTFAGIYLIKELLNHKSTVKHFFEYLLRFSGVAVLGMGLYFIHFKIYQAFFAGQVTSYQGLDEVGSGGVGVTSSLRKIYDSGMEFFFNGLVTGSTPQLYEYLNIAFFVILACGLLTGILSNKIYRHPMKLILLALSLFALPFLVYLLYFVSPGVTYHMLMVMAIAAVYILPVVIYDQLSITHRPAVLVRAYSWISVLLISVIIFNYAVIANISYFNMDLRYEKSYATMNRVLDRMEQTENYEDVSQLAVIGVPDIRSRMGIRIWDTIPEITGAMSDSFIGYPVHVQYMLGTYFGENFYLLRHDALDAYTELPEVKNMPVWPEEGSITVIDETMIIKFREE</sequence>
<gene>
    <name evidence="2" type="ORF">ACFS5P_00830</name>
</gene>
<feature type="transmembrane region" description="Helical" evidence="1">
    <location>
        <begin position="364"/>
        <end position="389"/>
    </location>
</feature>
<keyword evidence="1" id="KW-1133">Transmembrane helix</keyword>
<reference evidence="3" key="1">
    <citation type="journal article" date="2019" name="Int. J. Syst. Evol. Microbiol.">
        <title>The Global Catalogue of Microorganisms (GCM) 10K type strain sequencing project: providing services to taxonomists for standard genome sequencing and annotation.</title>
        <authorList>
            <consortium name="The Broad Institute Genomics Platform"/>
            <consortium name="The Broad Institute Genome Sequencing Center for Infectious Disease"/>
            <person name="Wu L."/>
            <person name="Ma J."/>
        </authorList>
    </citation>
    <scope>NUCLEOTIDE SEQUENCE [LARGE SCALE GENOMIC DNA]</scope>
    <source>
        <strain evidence="3">KCTC 13528</strain>
    </source>
</reference>
<keyword evidence="3" id="KW-1185">Reference proteome</keyword>
<feature type="transmembrane region" description="Helical" evidence="1">
    <location>
        <begin position="304"/>
        <end position="324"/>
    </location>
</feature>
<protein>
    <submittedName>
        <fullName evidence="2">Glucosyltransferase domain-containing protein</fullName>
    </submittedName>
</protein>
<dbReference type="Proteomes" id="UP001597561">
    <property type="component" value="Unassembled WGS sequence"/>
</dbReference>
<dbReference type="Pfam" id="PF14264">
    <property type="entry name" value="Glucos_trans_II"/>
    <property type="match status" value="1"/>
</dbReference>
<proteinExistence type="predicted"/>
<organism evidence="2 3">
    <name type="scientific">Jeotgalibacillus terrae</name>
    <dbReference type="NCBI Taxonomy" id="587735"/>
    <lineage>
        <taxon>Bacteria</taxon>
        <taxon>Bacillati</taxon>
        <taxon>Bacillota</taxon>
        <taxon>Bacilli</taxon>
        <taxon>Bacillales</taxon>
        <taxon>Caryophanaceae</taxon>
        <taxon>Jeotgalibacillus</taxon>
    </lineage>
</organism>
<name>A0ABW5ZDI5_9BACL</name>
<comment type="caution">
    <text evidence="2">The sequence shown here is derived from an EMBL/GenBank/DDBJ whole genome shotgun (WGS) entry which is preliminary data.</text>
</comment>
<feature type="transmembrane region" description="Helical" evidence="1">
    <location>
        <begin position="195"/>
        <end position="216"/>
    </location>
</feature>
<accession>A0ABW5ZDI5</accession>
<feature type="transmembrane region" description="Helical" evidence="1">
    <location>
        <begin position="330"/>
        <end position="352"/>
    </location>
</feature>
<dbReference type="RefSeq" id="WP_204728040.1">
    <property type="nucleotide sequence ID" value="NZ_JAFBDK010000002.1"/>
</dbReference>